<evidence type="ECO:0000256" key="3">
    <source>
        <dbReference type="ARBA" id="ARBA00022840"/>
    </source>
</evidence>
<name>A0A1G8F3L2_9PSED</name>
<dbReference type="PANTHER" id="PTHR43585:SF2">
    <property type="entry name" value="ATP-GRASP ENZYME FSQD"/>
    <property type="match status" value="1"/>
</dbReference>
<feature type="domain" description="ATP-grasp" evidence="5">
    <location>
        <begin position="115"/>
        <end position="310"/>
    </location>
</feature>
<dbReference type="GO" id="GO:0005524">
    <property type="term" value="F:ATP binding"/>
    <property type="evidence" value="ECO:0007669"/>
    <property type="project" value="UniProtKB-UniRule"/>
</dbReference>
<dbReference type="EMBL" id="FNCO01000008">
    <property type="protein sequence ID" value="SDH76706.1"/>
    <property type="molecule type" value="Genomic_DNA"/>
</dbReference>
<organism evidence="6 7">
    <name type="scientific">Pseudomonas abietaniphila</name>
    <dbReference type="NCBI Taxonomy" id="89065"/>
    <lineage>
        <taxon>Bacteria</taxon>
        <taxon>Pseudomonadati</taxon>
        <taxon>Pseudomonadota</taxon>
        <taxon>Gammaproteobacteria</taxon>
        <taxon>Pseudomonadales</taxon>
        <taxon>Pseudomonadaceae</taxon>
        <taxon>Pseudomonas</taxon>
    </lineage>
</organism>
<proteinExistence type="predicted"/>
<evidence type="ECO:0000313" key="7">
    <source>
        <dbReference type="Proteomes" id="UP000182894"/>
    </source>
</evidence>
<dbReference type="Proteomes" id="UP000182894">
    <property type="component" value="Unassembled WGS sequence"/>
</dbReference>
<dbReference type="GO" id="GO:0016874">
    <property type="term" value="F:ligase activity"/>
    <property type="evidence" value="ECO:0007669"/>
    <property type="project" value="UniProtKB-KW"/>
</dbReference>
<sequence>MNEKYICLIDAYSSGAKLARYLDENHDVRILHIQSSVQILPIYKASFERALFESNFIFTGDFSELDRWLKAYPITEVIAGAESGVMLADEVAAHLRLQGNPVKSSEQRRNKYLMGEALRRAGLPHAHQLKMNARNDLDEQIAMIKKWPVVVKPLNSAGSDGVSICHNGTELKTKAALLFGQVNKLGSVNDELLVQERLFGQQYIVNTISERGRHFITEVWKDDRIEVEGAGLIYDKELNMDIDDASLKDINHYTFQVLDALEITHGPSHVELMCTEEGPRLIEVSARLQGGISHKAVSTAIGESHISITALLLGSRPKLHKYLTTRSRTAELMAVSLISKSDGVIVSSHIEDTVCKLDSFYEFVSCPTIGDTLHKTIDLFTCPGVLYLLHQDSSVLQRDYQKIREWERQGKLFTTA</sequence>
<dbReference type="PROSITE" id="PS50975">
    <property type="entry name" value="ATP_GRASP"/>
    <property type="match status" value="1"/>
</dbReference>
<reference evidence="7" key="1">
    <citation type="submission" date="2016-10" db="EMBL/GenBank/DDBJ databases">
        <authorList>
            <person name="Varghese N."/>
            <person name="Submissions S."/>
        </authorList>
    </citation>
    <scope>NUCLEOTIDE SEQUENCE [LARGE SCALE GENOMIC DNA]</scope>
    <source>
        <strain evidence="7">ATCC 700689</strain>
    </source>
</reference>
<keyword evidence="7" id="KW-1185">Reference proteome</keyword>
<evidence type="ECO:0000256" key="1">
    <source>
        <dbReference type="ARBA" id="ARBA00022598"/>
    </source>
</evidence>
<evidence type="ECO:0000313" key="6">
    <source>
        <dbReference type="EMBL" id="SDH76706.1"/>
    </source>
</evidence>
<keyword evidence="1 6" id="KW-0436">Ligase</keyword>
<dbReference type="GO" id="GO:0046872">
    <property type="term" value="F:metal ion binding"/>
    <property type="evidence" value="ECO:0007669"/>
    <property type="project" value="InterPro"/>
</dbReference>
<dbReference type="InterPro" id="IPR052032">
    <property type="entry name" value="ATP-dep_AA_Ligase"/>
</dbReference>
<protein>
    <submittedName>
        <fullName evidence="6">L-Amino acid ligase</fullName>
    </submittedName>
</protein>
<evidence type="ECO:0000256" key="4">
    <source>
        <dbReference type="PROSITE-ProRule" id="PRU00409"/>
    </source>
</evidence>
<evidence type="ECO:0000256" key="2">
    <source>
        <dbReference type="ARBA" id="ARBA00022741"/>
    </source>
</evidence>
<dbReference type="AlphaFoldDB" id="A0A1G8F3L2"/>
<keyword evidence="2 4" id="KW-0547">Nucleotide-binding</keyword>
<dbReference type="STRING" id="89065.SAMN05216605_10884"/>
<dbReference type="Gene3D" id="3.30.470.20">
    <property type="entry name" value="ATP-grasp fold, B domain"/>
    <property type="match status" value="1"/>
</dbReference>
<dbReference type="Pfam" id="PF13535">
    <property type="entry name" value="ATP-grasp_4"/>
    <property type="match status" value="1"/>
</dbReference>
<dbReference type="NCBIfam" id="NF005543">
    <property type="entry name" value="PRK07206.1"/>
    <property type="match status" value="1"/>
</dbReference>
<dbReference type="InterPro" id="IPR011761">
    <property type="entry name" value="ATP-grasp"/>
</dbReference>
<dbReference type="SUPFAM" id="SSF56059">
    <property type="entry name" value="Glutathione synthetase ATP-binding domain-like"/>
    <property type="match status" value="1"/>
</dbReference>
<gene>
    <name evidence="6" type="ORF">SAMN05216605_10884</name>
</gene>
<keyword evidence="3 4" id="KW-0067">ATP-binding</keyword>
<dbReference type="PANTHER" id="PTHR43585">
    <property type="entry name" value="FUMIPYRROLE BIOSYNTHESIS PROTEIN C"/>
    <property type="match status" value="1"/>
</dbReference>
<evidence type="ECO:0000259" key="5">
    <source>
        <dbReference type="PROSITE" id="PS50975"/>
    </source>
</evidence>
<accession>A0A1G8F3L2</accession>